<evidence type="ECO:0000256" key="7">
    <source>
        <dbReference type="RuleBase" id="RU003582"/>
    </source>
</evidence>
<comment type="similarity">
    <text evidence="1 5 6">Belongs to the complex I 30 kDa subunit family.</text>
</comment>
<evidence type="ECO:0000313" key="9">
    <source>
        <dbReference type="EMBL" id="HBP30883.1"/>
    </source>
</evidence>
<organism evidence="9 10">
    <name type="scientific">Advenella kashmirensis</name>
    <dbReference type="NCBI Taxonomy" id="310575"/>
    <lineage>
        <taxon>Bacteria</taxon>
        <taxon>Pseudomonadati</taxon>
        <taxon>Pseudomonadota</taxon>
        <taxon>Betaproteobacteria</taxon>
        <taxon>Burkholderiales</taxon>
        <taxon>Alcaligenaceae</taxon>
    </lineage>
</organism>
<name>A0A356LIN1_9BURK</name>
<comment type="subunit">
    <text evidence="5">NDH-1 is composed of 14 different subunits. Subunits NuoB, C, D, E, F, and G constitute the peripheral sector of the complex.</text>
</comment>
<comment type="function">
    <text evidence="5">NDH-1 shuttles electrons from NADH, via FMN and iron-sulfur (Fe-S) centers, to quinones in the respiratory chain. The immediate electron acceptor for the enzyme in this species is believed to be ubiquinone. Couples the redox reaction to proton translocation (for every two electrons transferred, four hydrogen ions are translocated across the cytoplasmic membrane), and thus conserves the redox energy in a proton gradient.</text>
</comment>
<dbReference type="PROSITE" id="PS00542">
    <property type="entry name" value="COMPLEX1_30K"/>
    <property type="match status" value="1"/>
</dbReference>
<sequence>MTRLETLEQALRAQFGDKESFVLTSAYGELNLEIPAEKWIETCRFLRDDAAFRFESCIDLCGVDYLTYGQPGAHATRTFPSRFAVAVQLLSLTHNWRLRVRTWVPNDDFPVVASLIDVWPAVNWFEREAFDLYGIVFEGHPDLRRILTDYGFIGHPFRKDFPLSGYVEMRYDEASQRVIYQPVTIEPREITPRVIREEGYGVGR</sequence>
<dbReference type="NCBIfam" id="NF004730">
    <property type="entry name" value="PRK06074.1-1"/>
    <property type="match status" value="1"/>
</dbReference>
<dbReference type="InterPro" id="IPR001268">
    <property type="entry name" value="NADH_UbQ_OxRdtase_30kDa_su"/>
</dbReference>
<dbReference type="GO" id="GO:0005886">
    <property type="term" value="C:plasma membrane"/>
    <property type="evidence" value="ECO:0007669"/>
    <property type="project" value="UniProtKB-SubCell"/>
</dbReference>
<dbReference type="NCBIfam" id="TIGR01961">
    <property type="entry name" value="NuoC_fam"/>
    <property type="match status" value="1"/>
</dbReference>
<proteinExistence type="inferred from homology"/>
<dbReference type="Gene3D" id="3.30.460.80">
    <property type="entry name" value="NADH:ubiquinone oxidoreductase, 30kDa subunit"/>
    <property type="match status" value="1"/>
</dbReference>
<gene>
    <name evidence="5" type="primary">nuoC</name>
    <name evidence="9" type="ORF">DD666_15855</name>
</gene>
<evidence type="ECO:0000259" key="8">
    <source>
        <dbReference type="Pfam" id="PF00329"/>
    </source>
</evidence>
<evidence type="ECO:0000256" key="1">
    <source>
        <dbReference type="ARBA" id="ARBA00007569"/>
    </source>
</evidence>
<comment type="catalytic activity">
    <reaction evidence="5 7">
        <text>a quinone + NADH + 5 H(+)(in) = a quinol + NAD(+) + 4 H(+)(out)</text>
        <dbReference type="Rhea" id="RHEA:57888"/>
        <dbReference type="ChEBI" id="CHEBI:15378"/>
        <dbReference type="ChEBI" id="CHEBI:24646"/>
        <dbReference type="ChEBI" id="CHEBI:57540"/>
        <dbReference type="ChEBI" id="CHEBI:57945"/>
        <dbReference type="ChEBI" id="CHEBI:132124"/>
    </reaction>
</comment>
<keyword evidence="2 5" id="KW-0813">Transport</keyword>
<keyword evidence="5 6" id="KW-1278">Translocase</keyword>
<dbReference type="InterPro" id="IPR020396">
    <property type="entry name" value="NADH_UbQ_OxRdtase_CS"/>
</dbReference>
<dbReference type="SUPFAM" id="SSF143243">
    <property type="entry name" value="Nqo5-like"/>
    <property type="match status" value="1"/>
</dbReference>
<evidence type="ECO:0000313" key="10">
    <source>
        <dbReference type="Proteomes" id="UP000264036"/>
    </source>
</evidence>
<dbReference type="InterPro" id="IPR010218">
    <property type="entry name" value="NADH_DH_suC"/>
</dbReference>
<dbReference type="GO" id="GO:0050136">
    <property type="term" value="F:NADH dehydrogenase (quinone) (non-electrogenic) activity"/>
    <property type="evidence" value="ECO:0007669"/>
    <property type="project" value="UniProtKB-UniRule"/>
</dbReference>
<dbReference type="GO" id="GO:0048038">
    <property type="term" value="F:quinone binding"/>
    <property type="evidence" value="ECO:0007669"/>
    <property type="project" value="UniProtKB-KW"/>
</dbReference>
<accession>A0A356LIN1</accession>
<evidence type="ECO:0000256" key="5">
    <source>
        <dbReference type="HAMAP-Rule" id="MF_01357"/>
    </source>
</evidence>
<evidence type="ECO:0000256" key="6">
    <source>
        <dbReference type="RuleBase" id="RU003456"/>
    </source>
</evidence>
<dbReference type="PANTHER" id="PTHR10884:SF14">
    <property type="entry name" value="NADH DEHYDROGENASE [UBIQUINONE] IRON-SULFUR PROTEIN 3, MITOCHONDRIAL"/>
    <property type="match status" value="1"/>
</dbReference>
<dbReference type="GO" id="GO:0008137">
    <property type="term" value="F:NADH dehydrogenase (ubiquinone) activity"/>
    <property type="evidence" value="ECO:0007669"/>
    <property type="project" value="InterPro"/>
</dbReference>
<dbReference type="Pfam" id="PF00329">
    <property type="entry name" value="Complex1_30kDa"/>
    <property type="match status" value="1"/>
</dbReference>
<evidence type="ECO:0000256" key="4">
    <source>
        <dbReference type="ARBA" id="ARBA00023075"/>
    </source>
</evidence>
<keyword evidence="5 6" id="KW-0520">NAD</keyword>
<comment type="subcellular location">
    <subcellularLocation>
        <location evidence="5">Cell membrane</location>
        <topology evidence="5">Peripheral membrane protein</topology>
        <orientation evidence="5">Cytoplasmic side</orientation>
    </subcellularLocation>
</comment>
<dbReference type="HAMAP" id="MF_01357">
    <property type="entry name" value="NDH1_NuoC"/>
    <property type="match status" value="1"/>
</dbReference>
<dbReference type="Proteomes" id="UP000264036">
    <property type="component" value="Unassembled WGS sequence"/>
</dbReference>
<evidence type="ECO:0000256" key="3">
    <source>
        <dbReference type="ARBA" id="ARBA00022719"/>
    </source>
</evidence>
<keyword evidence="4 5" id="KW-0830">Ubiquinone</keyword>
<keyword evidence="5" id="KW-0472">Membrane</keyword>
<keyword evidence="3 5" id="KW-0874">Quinone</keyword>
<evidence type="ECO:0000256" key="2">
    <source>
        <dbReference type="ARBA" id="ARBA00022448"/>
    </source>
</evidence>
<dbReference type="AlphaFoldDB" id="A0A356LIN1"/>
<dbReference type="InterPro" id="IPR037232">
    <property type="entry name" value="NADH_quin_OxRdtase_su_C/D-like"/>
</dbReference>
<keyword evidence="5" id="KW-1003">Cell membrane</keyword>
<feature type="domain" description="NADH:ubiquinone oxidoreductase 30kDa subunit" evidence="8">
    <location>
        <begin position="33"/>
        <end position="166"/>
    </location>
</feature>
<reference evidence="9 10" key="1">
    <citation type="journal article" date="2018" name="Nat. Biotechnol.">
        <title>A standardized bacterial taxonomy based on genome phylogeny substantially revises the tree of life.</title>
        <authorList>
            <person name="Parks D.H."/>
            <person name="Chuvochina M."/>
            <person name="Waite D.W."/>
            <person name="Rinke C."/>
            <person name="Skarshewski A."/>
            <person name="Chaumeil P.A."/>
            <person name="Hugenholtz P."/>
        </authorList>
    </citation>
    <scope>NUCLEOTIDE SEQUENCE [LARGE SCALE GENOMIC DNA]</scope>
    <source>
        <strain evidence="9">UBA10707</strain>
    </source>
</reference>
<protein>
    <recommendedName>
        <fullName evidence="5">NADH-quinone oxidoreductase subunit C</fullName>
        <ecNumber evidence="5">7.1.1.-</ecNumber>
    </recommendedName>
    <alternativeName>
        <fullName evidence="5">NADH dehydrogenase I subunit C</fullName>
    </alternativeName>
    <alternativeName>
        <fullName evidence="5">NDH-1 subunit C</fullName>
    </alternativeName>
</protein>
<comment type="caution">
    <text evidence="9">The sequence shown here is derived from an EMBL/GenBank/DDBJ whole genome shotgun (WGS) entry which is preliminary data.</text>
</comment>
<dbReference type="EMBL" id="DOEK01000032">
    <property type="protein sequence ID" value="HBP30883.1"/>
    <property type="molecule type" value="Genomic_DNA"/>
</dbReference>
<dbReference type="PANTHER" id="PTHR10884">
    <property type="entry name" value="NADH DEHYDROGENASE UBIQUINONE IRON-SULFUR PROTEIN 3"/>
    <property type="match status" value="1"/>
</dbReference>
<dbReference type="EC" id="7.1.1.-" evidence="5"/>